<dbReference type="PROSITE" id="PS00923">
    <property type="entry name" value="ASP_GLU_RACEMASE_1"/>
    <property type="match status" value="1"/>
</dbReference>
<keyword evidence="2" id="KW-0413">Isomerase</keyword>
<evidence type="ECO:0000256" key="1">
    <source>
        <dbReference type="ARBA" id="ARBA00007847"/>
    </source>
</evidence>
<dbReference type="InterPro" id="IPR004380">
    <property type="entry name" value="Asp_race"/>
</dbReference>
<comment type="similarity">
    <text evidence="1">Belongs to the aspartate/glutamate racemases family.</text>
</comment>
<dbReference type="PANTHER" id="PTHR21198">
    <property type="entry name" value="GLUTAMATE RACEMASE"/>
    <property type="match status" value="1"/>
</dbReference>
<proteinExistence type="inferred from homology"/>
<evidence type="ECO:0000256" key="2">
    <source>
        <dbReference type="ARBA" id="ARBA00023235"/>
    </source>
</evidence>
<dbReference type="Proteomes" id="UP000259273">
    <property type="component" value="Unassembled WGS sequence"/>
</dbReference>
<gene>
    <name evidence="3" type="ORF">DCP75_07780</name>
</gene>
<dbReference type="InterPro" id="IPR001920">
    <property type="entry name" value="Asp/Glu_race"/>
</dbReference>
<dbReference type="AlphaFoldDB" id="A0A3C1KN23"/>
<evidence type="ECO:0000313" key="4">
    <source>
        <dbReference type="Proteomes" id="UP000259273"/>
    </source>
</evidence>
<protein>
    <submittedName>
        <fullName evidence="3">Amino acid racemase</fullName>
    </submittedName>
</protein>
<dbReference type="InterPro" id="IPR018187">
    <property type="entry name" value="Asp/Glu_racemase_AS_1"/>
</dbReference>
<evidence type="ECO:0000313" key="3">
    <source>
        <dbReference type="EMBL" id="HAN27606.1"/>
    </source>
</evidence>
<dbReference type="InterPro" id="IPR015942">
    <property type="entry name" value="Asp/Glu/hydantoin_racemase"/>
</dbReference>
<organism evidence="3 4">
    <name type="scientific">Haliea salexigens</name>
    <dbReference type="NCBI Taxonomy" id="287487"/>
    <lineage>
        <taxon>Bacteria</taxon>
        <taxon>Pseudomonadati</taxon>
        <taxon>Pseudomonadota</taxon>
        <taxon>Gammaproteobacteria</taxon>
        <taxon>Cellvibrionales</taxon>
        <taxon>Halieaceae</taxon>
        <taxon>Haliea</taxon>
    </lineage>
</organism>
<dbReference type="NCBIfam" id="TIGR00035">
    <property type="entry name" value="asp_race"/>
    <property type="match status" value="1"/>
</dbReference>
<sequence>MGGMGPEATVDFMARVLAATDAATDQEHIHMLVDHNPRVPDRHASISGSGPDAAPEVAAMAQRLERAGADFLVMVCNTAHAYTREIRAAVNIPFISIVDVVMDAVRSHPGDCIGVMAADGCLQAGLYQQALLSAGREPLLWNSGEQARFMGLLYRIKAGERSPEVRSGLQALAASLEFSGADLLLAACTEIPLLLGPADTGVTLLSSTDLLVARTVALARGDYAAAV</sequence>
<dbReference type="EMBL" id="DMND01000107">
    <property type="protein sequence ID" value="HAN27606.1"/>
    <property type="molecule type" value="Genomic_DNA"/>
</dbReference>
<reference evidence="3 4" key="1">
    <citation type="journal article" date="2018" name="Nat. Biotechnol.">
        <title>A standardized bacterial taxonomy based on genome phylogeny substantially revises the tree of life.</title>
        <authorList>
            <person name="Parks D.H."/>
            <person name="Chuvochina M."/>
            <person name="Waite D.W."/>
            <person name="Rinke C."/>
            <person name="Skarshewski A."/>
            <person name="Chaumeil P.A."/>
            <person name="Hugenholtz P."/>
        </authorList>
    </citation>
    <scope>NUCLEOTIDE SEQUENCE [LARGE SCALE GENOMIC DNA]</scope>
    <source>
        <strain evidence="3">UBA9158</strain>
    </source>
</reference>
<name>A0A3C1KN23_9GAMM</name>
<accession>A0A3C1KN23</accession>
<dbReference type="PANTHER" id="PTHR21198:SF7">
    <property type="entry name" value="ASPARTATE-GLUTAMATE RACEMASE FAMILY"/>
    <property type="match status" value="1"/>
</dbReference>
<dbReference type="STRING" id="1121937.GCA_000423125_02127"/>
<comment type="caution">
    <text evidence="3">The sequence shown here is derived from an EMBL/GenBank/DDBJ whole genome shotgun (WGS) entry which is preliminary data.</text>
</comment>
<dbReference type="SUPFAM" id="SSF53681">
    <property type="entry name" value="Aspartate/glutamate racemase"/>
    <property type="match status" value="2"/>
</dbReference>
<dbReference type="Pfam" id="PF01177">
    <property type="entry name" value="Asp_Glu_race"/>
    <property type="match status" value="1"/>
</dbReference>
<dbReference type="Gene3D" id="3.40.50.1860">
    <property type="match status" value="2"/>
</dbReference>
<dbReference type="GO" id="GO:0047661">
    <property type="term" value="F:amino-acid racemase activity"/>
    <property type="evidence" value="ECO:0007669"/>
    <property type="project" value="InterPro"/>
</dbReference>